<evidence type="ECO:0000256" key="1">
    <source>
        <dbReference type="ARBA" id="ARBA00022803"/>
    </source>
</evidence>
<feature type="region of interest" description="Disordered" evidence="2">
    <location>
        <begin position="78"/>
        <end position="108"/>
    </location>
</feature>
<dbReference type="Gene3D" id="1.25.40.10">
    <property type="entry name" value="Tetratricopeptide repeat domain"/>
    <property type="match status" value="1"/>
</dbReference>
<keyword evidence="4" id="KW-1185">Reference proteome</keyword>
<dbReference type="OrthoDB" id="629492at2759"/>
<evidence type="ECO:0000313" key="3">
    <source>
        <dbReference type="EMBL" id="CEM23198.1"/>
    </source>
</evidence>
<organism evidence="3 4">
    <name type="scientific">Vitrella brassicaformis (strain CCMP3155)</name>
    <dbReference type="NCBI Taxonomy" id="1169540"/>
    <lineage>
        <taxon>Eukaryota</taxon>
        <taxon>Sar</taxon>
        <taxon>Alveolata</taxon>
        <taxon>Colpodellida</taxon>
        <taxon>Vitrellaceae</taxon>
        <taxon>Vitrella</taxon>
    </lineage>
</organism>
<dbReference type="PhylomeDB" id="A0A0G4G4D0"/>
<accession>A0A0G4G4D0</accession>
<feature type="region of interest" description="Disordered" evidence="2">
    <location>
        <begin position="131"/>
        <end position="156"/>
    </location>
</feature>
<dbReference type="VEuPathDB" id="CryptoDB:Vbra_17005"/>
<reference evidence="3 4" key="1">
    <citation type="submission" date="2014-11" db="EMBL/GenBank/DDBJ databases">
        <authorList>
            <person name="Zhu J."/>
            <person name="Qi W."/>
            <person name="Song R."/>
        </authorList>
    </citation>
    <scope>NUCLEOTIDE SEQUENCE [LARGE SCALE GENOMIC DNA]</scope>
</reference>
<evidence type="ECO:0000256" key="2">
    <source>
        <dbReference type="SAM" id="MobiDB-lite"/>
    </source>
</evidence>
<protein>
    <submittedName>
        <fullName evidence="3">Uncharacterized protein</fullName>
    </submittedName>
</protein>
<dbReference type="InParanoid" id="A0A0G4G4D0"/>
<feature type="compositionally biased region" description="Low complexity" evidence="2">
    <location>
        <begin position="142"/>
        <end position="154"/>
    </location>
</feature>
<evidence type="ECO:0000313" key="4">
    <source>
        <dbReference type="Proteomes" id="UP000041254"/>
    </source>
</evidence>
<dbReference type="STRING" id="1169540.A0A0G4G4D0"/>
<dbReference type="InterPro" id="IPR011990">
    <property type="entry name" value="TPR-like_helical_dom_sf"/>
</dbReference>
<dbReference type="EMBL" id="CDMY01000562">
    <property type="protein sequence ID" value="CEM23198.1"/>
    <property type="molecule type" value="Genomic_DNA"/>
</dbReference>
<dbReference type="OMA" id="QWQEDYR"/>
<sequence>MSLQWGRLAALAVFDEGTGATGLQHHLSATEPTTMAVSSQRSVMEIQHQIRRTADETRSYIDDLYQWQEDYRKAPKTKHKVDNPFKHAATAPHKDNQGEAEGEARQLQRDKADMKAYYAAWDRWADQEAERLDRDSGADQRAATTTTSHHAGSAFIGKGGGPGLAVRRTLLSSALEKKAKGNELFSRGDHRAALDDYTSALGLLQSYGQPNTTSADRSAEILSAERTLLLNRASCYLKLHRYREAVSDCGR</sequence>
<dbReference type="GO" id="GO:0101031">
    <property type="term" value="C:protein folding chaperone complex"/>
    <property type="evidence" value="ECO:0007669"/>
    <property type="project" value="TreeGrafter"/>
</dbReference>
<dbReference type="PANTHER" id="PTHR46423">
    <property type="entry name" value="RNA POLYMERASE II-ASSOCIATED PROTEIN 3"/>
    <property type="match status" value="1"/>
</dbReference>
<dbReference type="SUPFAM" id="SSF48452">
    <property type="entry name" value="TPR-like"/>
    <property type="match status" value="1"/>
</dbReference>
<keyword evidence="1" id="KW-0802">TPR repeat</keyword>
<name>A0A0G4G4D0_VITBC</name>
<feature type="compositionally biased region" description="Basic and acidic residues" evidence="2">
    <location>
        <begin position="92"/>
        <end position="108"/>
    </location>
</feature>
<proteinExistence type="predicted"/>
<dbReference type="AlphaFoldDB" id="A0A0G4G4D0"/>
<gene>
    <name evidence="3" type="ORF">Vbra_17005</name>
</gene>
<dbReference type="PANTHER" id="PTHR46423:SF1">
    <property type="entry name" value="RNA POLYMERASE II-ASSOCIATED PROTEIN 3"/>
    <property type="match status" value="1"/>
</dbReference>
<dbReference type="Proteomes" id="UP000041254">
    <property type="component" value="Unassembled WGS sequence"/>
</dbReference>
<dbReference type="InterPro" id="IPR051966">
    <property type="entry name" value="RPAP3"/>
</dbReference>